<dbReference type="PANTHER" id="PTHR44329">
    <property type="entry name" value="SERINE/THREONINE-PROTEIN KINASE TNNI3K-RELATED"/>
    <property type="match status" value="1"/>
</dbReference>
<dbReference type="GO" id="GO:0005524">
    <property type="term" value="F:ATP binding"/>
    <property type="evidence" value="ECO:0007669"/>
    <property type="project" value="InterPro"/>
</dbReference>
<reference evidence="2 3" key="1">
    <citation type="submission" date="2017-11" db="EMBL/GenBank/DDBJ databases">
        <title>The genome of Rhizophagus clarus HR1 reveals common genetic basis of auxotrophy among arbuscular mycorrhizal fungi.</title>
        <authorList>
            <person name="Kobayashi Y."/>
        </authorList>
    </citation>
    <scope>NUCLEOTIDE SEQUENCE [LARGE SCALE GENOMIC DNA]</scope>
    <source>
        <strain evidence="2 3">HR1</strain>
    </source>
</reference>
<protein>
    <recommendedName>
        <fullName evidence="1">Protein kinase domain-containing protein</fullName>
    </recommendedName>
</protein>
<dbReference type="AlphaFoldDB" id="A0A2Z6S4N2"/>
<dbReference type="InterPro" id="IPR051681">
    <property type="entry name" value="Ser/Thr_Kinases-Pseudokinases"/>
</dbReference>
<dbReference type="EMBL" id="BEXD01002668">
    <property type="protein sequence ID" value="GBB99048.1"/>
    <property type="molecule type" value="Genomic_DNA"/>
</dbReference>
<accession>A0A2Z6S4N2</accession>
<dbReference type="SUPFAM" id="SSF56112">
    <property type="entry name" value="Protein kinase-like (PK-like)"/>
    <property type="match status" value="1"/>
</dbReference>
<dbReference type="PROSITE" id="PS50011">
    <property type="entry name" value="PROTEIN_KINASE_DOM"/>
    <property type="match status" value="1"/>
</dbReference>
<organism evidence="2 3">
    <name type="scientific">Rhizophagus clarus</name>
    <dbReference type="NCBI Taxonomy" id="94130"/>
    <lineage>
        <taxon>Eukaryota</taxon>
        <taxon>Fungi</taxon>
        <taxon>Fungi incertae sedis</taxon>
        <taxon>Mucoromycota</taxon>
        <taxon>Glomeromycotina</taxon>
        <taxon>Glomeromycetes</taxon>
        <taxon>Glomerales</taxon>
        <taxon>Glomeraceae</taxon>
        <taxon>Rhizophagus</taxon>
    </lineage>
</organism>
<name>A0A2Z6S4N2_9GLOM</name>
<feature type="domain" description="Protein kinase" evidence="1">
    <location>
        <begin position="235"/>
        <end position="506"/>
    </location>
</feature>
<keyword evidence="3" id="KW-1185">Reference proteome</keyword>
<evidence type="ECO:0000259" key="1">
    <source>
        <dbReference type="PROSITE" id="PS50011"/>
    </source>
</evidence>
<dbReference type="InterPro" id="IPR011009">
    <property type="entry name" value="Kinase-like_dom_sf"/>
</dbReference>
<dbReference type="InterPro" id="IPR000719">
    <property type="entry name" value="Prot_kinase_dom"/>
</dbReference>
<dbReference type="PANTHER" id="PTHR44329:SF289">
    <property type="entry name" value="SERINE_THREONINE-PROTEIN KINASE VIK"/>
    <property type="match status" value="1"/>
</dbReference>
<evidence type="ECO:0000313" key="2">
    <source>
        <dbReference type="EMBL" id="GBB99048.1"/>
    </source>
</evidence>
<proteinExistence type="predicted"/>
<gene>
    <name evidence="2" type="ORF">RclHR1_00340039</name>
</gene>
<dbReference type="InterPro" id="IPR001245">
    <property type="entry name" value="Ser-Thr/Tyr_kinase_cat_dom"/>
</dbReference>
<evidence type="ECO:0000313" key="3">
    <source>
        <dbReference type="Proteomes" id="UP000247702"/>
    </source>
</evidence>
<dbReference type="Pfam" id="PF07714">
    <property type="entry name" value="PK_Tyr_Ser-Thr"/>
    <property type="match status" value="1"/>
</dbReference>
<dbReference type="Proteomes" id="UP000247702">
    <property type="component" value="Unassembled WGS sequence"/>
</dbReference>
<dbReference type="GO" id="GO:0004674">
    <property type="term" value="F:protein serine/threonine kinase activity"/>
    <property type="evidence" value="ECO:0007669"/>
    <property type="project" value="TreeGrafter"/>
</dbReference>
<comment type="caution">
    <text evidence="2">The sequence shown here is derived from an EMBL/GenBank/DDBJ whole genome shotgun (WGS) entry which is preliminary data.</text>
</comment>
<sequence>MKLTKSSIVNKRCERCNRVCDTVRFQVNFKNWTSGNDKIDKIIQKTQLYAHYFEDGILYILEWIPYCKFYNIEYIVKREFDGVYIANWIDGSIVGWDEYNKNWKRERQNMVVILKCIDLININMGNLINIAKFIKKIVPHQKALDYIITPFGEEMIIIDPPEKEYCFDESKIKNKIIVYDKVYGITRDPETKHYMLVLNYICEKCECACGAIHFQENLNNQEIRSALEWIPYNRFFNVEYIAKGGFGIVYRANWIDGFIDGLHNQRGHLQWVRRNRNILVALKILDNSQNVTLEFMNEITSHHKLNNNVNIIKLYGISQDPETKNYIMVLEYAMNKDLRNYLDINYNTLSWSDKFLRFCHIAAGLVDIHRNELIHRDLHIGNVLVSNYTKITDMRLCKPASDNAKNNIYGVLSYVAPEILRGQSYTKASDVYSFGIIMYEVISGLPPYHDVRHDEILAIEICRGLRPRFNIRVPQLVVHLIKRCLDADPLDRPTSKEIEETMEMWWYSPTKELQEQIEEADEFNSNLPSTSLRMSNGTHPEAIYISRLLSLSNELPEPTNSNDYYIRNDNIISEESLGSV</sequence>
<dbReference type="Gene3D" id="1.10.510.10">
    <property type="entry name" value="Transferase(Phosphotransferase) domain 1"/>
    <property type="match status" value="1"/>
</dbReference>
<dbReference type="Gene3D" id="1.10.10.1010">
    <property type="entry name" value="Intein homing endonuclease, domain IV"/>
    <property type="match status" value="1"/>
</dbReference>